<gene>
    <name evidence="12" type="ORF">D9Q98_009777</name>
</gene>
<feature type="domain" description="Peptidase M3A/M3B catalytic" evidence="11">
    <location>
        <begin position="279"/>
        <end position="712"/>
    </location>
</feature>
<keyword evidence="6 10" id="KW-0862">Zinc</keyword>
<evidence type="ECO:0000256" key="7">
    <source>
        <dbReference type="ARBA" id="ARBA00022946"/>
    </source>
</evidence>
<dbReference type="Proteomes" id="UP001055712">
    <property type="component" value="Unassembled WGS sequence"/>
</dbReference>
<evidence type="ECO:0000256" key="6">
    <source>
        <dbReference type="ARBA" id="ARBA00022833"/>
    </source>
</evidence>
<keyword evidence="9" id="KW-0496">Mitochondrion</keyword>
<dbReference type="PANTHER" id="PTHR11804">
    <property type="entry name" value="PROTEASE M3 THIMET OLIGOPEPTIDASE-RELATED"/>
    <property type="match status" value="1"/>
</dbReference>
<evidence type="ECO:0000256" key="10">
    <source>
        <dbReference type="RuleBase" id="RU003435"/>
    </source>
</evidence>
<keyword evidence="5 10" id="KW-0378">Hydrolase</keyword>
<dbReference type="Pfam" id="PF01432">
    <property type="entry name" value="Peptidase_M3"/>
    <property type="match status" value="1"/>
</dbReference>
<dbReference type="CDD" id="cd06457">
    <property type="entry name" value="M3A_MIP"/>
    <property type="match status" value="1"/>
</dbReference>
<keyword evidence="13" id="KW-1185">Reference proteome</keyword>
<comment type="cofactor">
    <cofactor evidence="10">
        <name>Zn(2+)</name>
        <dbReference type="ChEBI" id="CHEBI:29105"/>
    </cofactor>
    <text evidence="10">Binds 1 zinc ion.</text>
</comment>
<dbReference type="OrthoDB" id="17530at2759"/>
<dbReference type="GO" id="GO:0004222">
    <property type="term" value="F:metalloendopeptidase activity"/>
    <property type="evidence" value="ECO:0007669"/>
    <property type="project" value="InterPro"/>
</dbReference>
<dbReference type="InterPro" id="IPR001567">
    <property type="entry name" value="Pept_M3A_M3B_dom"/>
</dbReference>
<dbReference type="GO" id="GO:0006508">
    <property type="term" value="P:proteolysis"/>
    <property type="evidence" value="ECO:0007669"/>
    <property type="project" value="UniProtKB-KW"/>
</dbReference>
<comment type="caution">
    <text evidence="12">The sequence shown here is derived from an EMBL/GenBank/DDBJ whole genome shotgun (WGS) entry which is preliminary data.</text>
</comment>
<dbReference type="GO" id="GO:0006518">
    <property type="term" value="P:peptide metabolic process"/>
    <property type="evidence" value="ECO:0007669"/>
    <property type="project" value="TreeGrafter"/>
</dbReference>
<comment type="subcellular location">
    <subcellularLocation>
        <location evidence="1">Mitochondrion</location>
    </subcellularLocation>
</comment>
<dbReference type="InterPro" id="IPR024077">
    <property type="entry name" value="Neurolysin/TOP_dom2"/>
</dbReference>
<dbReference type="InterPro" id="IPR033851">
    <property type="entry name" value="M3A_MIP"/>
</dbReference>
<reference evidence="12" key="2">
    <citation type="submission" date="2020-11" db="EMBL/GenBank/DDBJ databases">
        <authorList>
            <person name="Cecchin M."/>
            <person name="Marcolungo L."/>
            <person name="Rossato M."/>
            <person name="Girolomoni L."/>
            <person name="Cosentino E."/>
            <person name="Cuine S."/>
            <person name="Li-Beisson Y."/>
            <person name="Delledonne M."/>
            <person name="Ballottari M."/>
        </authorList>
    </citation>
    <scope>NUCLEOTIDE SEQUENCE</scope>
    <source>
        <strain evidence="12">211/11P</strain>
        <tissue evidence="12">Whole cell</tissue>
    </source>
</reference>
<dbReference type="Gene3D" id="3.40.390.10">
    <property type="entry name" value="Collagenase (Catalytic Domain)"/>
    <property type="match status" value="1"/>
</dbReference>
<dbReference type="PANTHER" id="PTHR11804:SF79">
    <property type="entry name" value="MITOCHONDRIAL INTERMEDIATE PEPTIDASE"/>
    <property type="match status" value="1"/>
</dbReference>
<dbReference type="EMBL" id="SIDB01000014">
    <property type="protein sequence ID" value="KAI3423943.1"/>
    <property type="molecule type" value="Genomic_DNA"/>
</dbReference>
<organism evidence="12 13">
    <name type="scientific">Chlorella vulgaris</name>
    <name type="common">Green alga</name>
    <dbReference type="NCBI Taxonomy" id="3077"/>
    <lineage>
        <taxon>Eukaryota</taxon>
        <taxon>Viridiplantae</taxon>
        <taxon>Chlorophyta</taxon>
        <taxon>core chlorophytes</taxon>
        <taxon>Trebouxiophyceae</taxon>
        <taxon>Chlorellales</taxon>
        <taxon>Chlorellaceae</taxon>
        <taxon>Chlorella clade</taxon>
        <taxon>Chlorella</taxon>
    </lineage>
</organism>
<evidence type="ECO:0000256" key="2">
    <source>
        <dbReference type="ARBA" id="ARBA00006040"/>
    </source>
</evidence>
<evidence type="ECO:0000259" key="11">
    <source>
        <dbReference type="Pfam" id="PF01432"/>
    </source>
</evidence>
<evidence type="ECO:0000256" key="4">
    <source>
        <dbReference type="ARBA" id="ARBA00022723"/>
    </source>
</evidence>
<dbReference type="GO" id="GO:0046872">
    <property type="term" value="F:metal ion binding"/>
    <property type="evidence" value="ECO:0007669"/>
    <property type="project" value="UniProtKB-UniRule"/>
</dbReference>
<evidence type="ECO:0000256" key="1">
    <source>
        <dbReference type="ARBA" id="ARBA00004173"/>
    </source>
</evidence>
<keyword evidence="8 10" id="KW-0482">Metalloprotease</keyword>
<keyword evidence="4 10" id="KW-0479">Metal-binding</keyword>
<dbReference type="InterPro" id="IPR045090">
    <property type="entry name" value="Pept_M3A_M3B"/>
</dbReference>
<accession>A0A9D4TF30</accession>
<keyword evidence="7" id="KW-0809">Transit peptide</keyword>
<name>A0A9D4TF30_CHLVU</name>
<evidence type="ECO:0000256" key="9">
    <source>
        <dbReference type="ARBA" id="ARBA00023128"/>
    </source>
</evidence>
<evidence type="ECO:0000313" key="13">
    <source>
        <dbReference type="Proteomes" id="UP001055712"/>
    </source>
</evidence>
<dbReference type="InterPro" id="IPR024079">
    <property type="entry name" value="MetalloPept_cat_dom_sf"/>
</dbReference>
<evidence type="ECO:0000256" key="3">
    <source>
        <dbReference type="ARBA" id="ARBA00022670"/>
    </source>
</evidence>
<keyword evidence="3 10" id="KW-0645">Protease</keyword>
<evidence type="ECO:0000256" key="8">
    <source>
        <dbReference type="ARBA" id="ARBA00023049"/>
    </source>
</evidence>
<proteinExistence type="inferred from homology"/>
<dbReference type="AlphaFoldDB" id="A0A9D4TF30"/>
<dbReference type="SUPFAM" id="SSF55486">
    <property type="entry name" value="Metalloproteases ('zincins'), catalytic domain"/>
    <property type="match status" value="1"/>
</dbReference>
<evidence type="ECO:0000313" key="12">
    <source>
        <dbReference type="EMBL" id="KAI3423943.1"/>
    </source>
</evidence>
<evidence type="ECO:0000256" key="5">
    <source>
        <dbReference type="ARBA" id="ARBA00022801"/>
    </source>
</evidence>
<reference evidence="12" key="1">
    <citation type="journal article" date="2019" name="Plant J.">
        <title>Chlorella vulgaris genome assembly and annotation reveals the molecular basis for metabolic acclimation to high light conditions.</title>
        <authorList>
            <person name="Cecchin M."/>
            <person name="Marcolungo L."/>
            <person name="Rossato M."/>
            <person name="Girolomoni L."/>
            <person name="Cosentino E."/>
            <person name="Cuine S."/>
            <person name="Li-Beisson Y."/>
            <person name="Delledonne M."/>
            <person name="Ballottari M."/>
        </authorList>
    </citation>
    <scope>NUCLEOTIDE SEQUENCE</scope>
    <source>
        <strain evidence="12">211/11P</strain>
    </source>
</reference>
<protein>
    <recommendedName>
        <fullName evidence="11">Peptidase M3A/M3B catalytic domain-containing protein</fullName>
    </recommendedName>
</protein>
<sequence>MWILASPLRRRLSTAAGFGGIPGLLQPADWTSLARDAVAKCEGLASDVVRAPPTALVVSLLDEMSDTLCQVLDAAEFCRNVHVDEEWRRQAQQVCVELSGYVHELNTNYGLYSALARALRQHDTAAAASTGAERHASAAGVLAASFTSAAAAAGAAAGERAAEVSEAAAAGGWDAEALLVGRMLKRDFERFGVHLDGEKRDRMTLLTHRSQALGMQFTQNVLEPSQLGQLELRGGLAAATARLPPHTQQRFRPLAAPGGSGAIQGVACPAETSLLHSLLRTSTDEGLRQAAFHACYRQPHANLAVLDSLVEARHEVARLMGFESFGSYQLDSFSLASHPDAVATFLQRFAADIAPKCAEEAAQMTLLKRITSSGGGGGSSGTAAVQPWDRQFLMAARRSNEEADALSMTEYLELERVVEGLSELLRRSMGVQLQERGLEPGEGWAPGVRKLAAVHDTDGFLGIVYLDLYRRPQKFPSAAHFTLRCGRELPGGTYQTPVVALVANMAQHAGLSLGEVEMLFHEFGHALNSLLSRTRFQHLAGTRGPLDMVEVPSHTLELFASDPRVMALFARHRSTGEAPPPRLLRQLHTTKRRFVALEQQQQLQFCLIDQLLHGPDPPTGAAAQAQIADIMQSHSALGWAPGCHPHIRFTHLIGYGASYYSYLYAQCLSAAIWQDTLQADPLSRSAGELLRHRLLEPGGAKEARCMVADVLASSALTPSSTSGSRVTVGGLCGAAGGWYPDPTAMLRQQQLHA</sequence>
<comment type="similarity">
    <text evidence="2 10">Belongs to the peptidase M3 family.</text>
</comment>
<dbReference type="Gene3D" id="1.10.1370.10">
    <property type="entry name" value="Neurolysin, domain 3"/>
    <property type="match status" value="1"/>
</dbReference>
<dbReference type="GO" id="GO:0005739">
    <property type="term" value="C:mitochondrion"/>
    <property type="evidence" value="ECO:0007669"/>
    <property type="project" value="UniProtKB-SubCell"/>
</dbReference>